<protein>
    <submittedName>
        <fullName evidence="1">Uncharacterized protein</fullName>
    </submittedName>
</protein>
<sequence>MAMASRLLTPSILQVISLFWLGWTARPDIHWIVPILSIAPFGVGFLLIFMALINYVVDAYEIYAASAMGAMSASRSIVGVVLPFAAKPLYARLGVDWACTLLAILSALMCLIPFVFIKYGEKIRANSKFCQELKQKKAENEEKQSQLWERQRSQQALEDPEKGD</sequence>
<dbReference type="EMBL" id="JAUTXU010000039">
    <property type="protein sequence ID" value="KAK3717066.1"/>
    <property type="molecule type" value="Genomic_DNA"/>
</dbReference>
<comment type="caution">
    <text evidence="1">The sequence shown here is derived from an EMBL/GenBank/DDBJ whole genome shotgun (WGS) entry which is preliminary data.</text>
</comment>
<organism evidence="1 2">
    <name type="scientific">Vermiconidia calcicola</name>
    <dbReference type="NCBI Taxonomy" id="1690605"/>
    <lineage>
        <taxon>Eukaryota</taxon>
        <taxon>Fungi</taxon>
        <taxon>Dikarya</taxon>
        <taxon>Ascomycota</taxon>
        <taxon>Pezizomycotina</taxon>
        <taxon>Dothideomycetes</taxon>
        <taxon>Dothideomycetidae</taxon>
        <taxon>Mycosphaerellales</taxon>
        <taxon>Extremaceae</taxon>
        <taxon>Vermiconidia</taxon>
    </lineage>
</organism>
<evidence type="ECO:0000313" key="2">
    <source>
        <dbReference type="Proteomes" id="UP001281147"/>
    </source>
</evidence>
<name>A0ACC3NHL6_9PEZI</name>
<gene>
    <name evidence="1" type="ORF">LTR37_006121</name>
</gene>
<evidence type="ECO:0000313" key="1">
    <source>
        <dbReference type="EMBL" id="KAK3717066.1"/>
    </source>
</evidence>
<dbReference type="Proteomes" id="UP001281147">
    <property type="component" value="Unassembled WGS sequence"/>
</dbReference>
<keyword evidence="2" id="KW-1185">Reference proteome</keyword>
<reference evidence="1" key="1">
    <citation type="submission" date="2023-07" db="EMBL/GenBank/DDBJ databases">
        <title>Black Yeasts Isolated from many extreme environments.</title>
        <authorList>
            <person name="Coleine C."/>
            <person name="Stajich J.E."/>
            <person name="Selbmann L."/>
        </authorList>
    </citation>
    <scope>NUCLEOTIDE SEQUENCE</scope>
    <source>
        <strain evidence="1">CCFEE 5714</strain>
    </source>
</reference>
<proteinExistence type="predicted"/>
<accession>A0ACC3NHL6</accession>